<reference evidence="2" key="2">
    <citation type="submission" date="2020-11" db="EMBL/GenBank/DDBJ databases">
        <authorList>
            <person name="McCartney M.A."/>
            <person name="Auch B."/>
            <person name="Kono T."/>
            <person name="Mallez S."/>
            <person name="Becker A."/>
            <person name="Gohl D.M."/>
            <person name="Silverstein K.A.T."/>
            <person name="Koren S."/>
            <person name="Bechman K.B."/>
            <person name="Herman A."/>
            <person name="Abrahante J.E."/>
            <person name="Garbe J."/>
        </authorList>
    </citation>
    <scope>NUCLEOTIDE SEQUENCE</scope>
    <source>
        <strain evidence="2">Duluth1</strain>
        <tissue evidence="2">Whole animal</tissue>
    </source>
</reference>
<feature type="transmembrane region" description="Helical" evidence="1">
    <location>
        <begin position="47"/>
        <end position="65"/>
    </location>
</feature>
<keyword evidence="1" id="KW-0812">Transmembrane</keyword>
<evidence type="ECO:0000313" key="2">
    <source>
        <dbReference type="EMBL" id="KAH3858262.1"/>
    </source>
</evidence>
<accession>A0A9D4LGJ4</accession>
<name>A0A9D4LGJ4_DREPO</name>
<proteinExistence type="predicted"/>
<sequence length="133" mass="15125">MANGTLQTTVGSGCLDIFNSLGNANKYQYDLVDVYIAKSLHQKKKELIYEYVVMGLVEYGIYAHIPPAILKRERLRIRYVQQSQVVSYLLLIVMSARLVKSIQALNLPDLIRLATNLKLIIHCMLKKKTANQT</sequence>
<dbReference type="EMBL" id="JAIWYP010000003">
    <property type="protein sequence ID" value="KAH3858262.1"/>
    <property type="molecule type" value="Genomic_DNA"/>
</dbReference>
<dbReference type="Proteomes" id="UP000828390">
    <property type="component" value="Unassembled WGS sequence"/>
</dbReference>
<keyword evidence="1" id="KW-1133">Transmembrane helix</keyword>
<keyword evidence="1" id="KW-0472">Membrane</keyword>
<organism evidence="2 3">
    <name type="scientific">Dreissena polymorpha</name>
    <name type="common">Zebra mussel</name>
    <name type="synonym">Mytilus polymorpha</name>
    <dbReference type="NCBI Taxonomy" id="45954"/>
    <lineage>
        <taxon>Eukaryota</taxon>
        <taxon>Metazoa</taxon>
        <taxon>Spiralia</taxon>
        <taxon>Lophotrochozoa</taxon>
        <taxon>Mollusca</taxon>
        <taxon>Bivalvia</taxon>
        <taxon>Autobranchia</taxon>
        <taxon>Heteroconchia</taxon>
        <taxon>Euheterodonta</taxon>
        <taxon>Imparidentia</taxon>
        <taxon>Neoheterodontei</taxon>
        <taxon>Myida</taxon>
        <taxon>Dreissenoidea</taxon>
        <taxon>Dreissenidae</taxon>
        <taxon>Dreissena</taxon>
    </lineage>
</organism>
<reference evidence="2" key="1">
    <citation type="journal article" date="2019" name="bioRxiv">
        <title>The Genome of the Zebra Mussel, Dreissena polymorpha: A Resource for Invasive Species Research.</title>
        <authorList>
            <person name="McCartney M.A."/>
            <person name="Auch B."/>
            <person name="Kono T."/>
            <person name="Mallez S."/>
            <person name="Zhang Y."/>
            <person name="Obille A."/>
            <person name="Becker A."/>
            <person name="Abrahante J.E."/>
            <person name="Garbe J."/>
            <person name="Badalamenti J.P."/>
            <person name="Herman A."/>
            <person name="Mangelson H."/>
            <person name="Liachko I."/>
            <person name="Sullivan S."/>
            <person name="Sone E.D."/>
            <person name="Koren S."/>
            <person name="Silverstein K.A.T."/>
            <person name="Beckman K.B."/>
            <person name="Gohl D.M."/>
        </authorList>
    </citation>
    <scope>NUCLEOTIDE SEQUENCE</scope>
    <source>
        <strain evidence="2">Duluth1</strain>
        <tissue evidence="2">Whole animal</tissue>
    </source>
</reference>
<protein>
    <submittedName>
        <fullName evidence="2">Uncharacterized protein</fullName>
    </submittedName>
</protein>
<gene>
    <name evidence="2" type="ORF">DPMN_100883</name>
</gene>
<evidence type="ECO:0000313" key="3">
    <source>
        <dbReference type="Proteomes" id="UP000828390"/>
    </source>
</evidence>
<keyword evidence="3" id="KW-1185">Reference proteome</keyword>
<evidence type="ECO:0000256" key="1">
    <source>
        <dbReference type="SAM" id="Phobius"/>
    </source>
</evidence>
<dbReference type="AlphaFoldDB" id="A0A9D4LGJ4"/>
<comment type="caution">
    <text evidence="2">The sequence shown here is derived from an EMBL/GenBank/DDBJ whole genome shotgun (WGS) entry which is preliminary data.</text>
</comment>